<dbReference type="InterPro" id="IPR056549">
    <property type="entry name" value="HTH_NOL4"/>
</dbReference>
<feature type="region of interest" description="Disordered" evidence="1">
    <location>
        <begin position="495"/>
        <end position="518"/>
    </location>
</feature>
<feature type="region of interest" description="Disordered" evidence="1">
    <location>
        <begin position="382"/>
        <end position="429"/>
    </location>
</feature>
<feature type="compositionally biased region" description="Polar residues" evidence="1">
    <location>
        <begin position="502"/>
        <end position="513"/>
    </location>
</feature>
<evidence type="ECO:0000259" key="2">
    <source>
        <dbReference type="Pfam" id="PF23079"/>
    </source>
</evidence>
<keyword evidence="3" id="KW-1185">Reference proteome</keyword>
<dbReference type="GeneID" id="110978566"/>
<dbReference type="PANTHER" id="PTHR12449">
    <property type="entry name" value="DEATH DOMAIN-CONTAINING PROTEIN"/>
    <property type="match status" value="1"/>
</dbReference>
<protein>
    <submittedName>
        <fullName evidence="4">Nucleolar protein 4-like isoform X1</fullName>
    </submittedName>
</protein>
<evidence type="ECO:0000313" key="3">
    <source>
        <dbReference type="Proteomes" id="UP000694845"/>
    </source>
</evidence>
<sequence>MSSLERSSDMRSRYQNWALQNYGDSGKTKTVTRRKYERITGFLRGSPGPAGAESTKFRFWVRAKGFKLGTPGKRQRGGPKEVLFVPVKTTDSDGTIVDRGFKRVAVVEDFFDIIHDVHVGTDGRSGKHAGQKRTYRAIAETYAFLPREAVTRFLMNCTECQKRMHLSPNLAELHENGDAIEEANSNSSSNNNNSSSGGLVGDINMDYSLPITTTYLNQLRNMRLANYNNEQDDASLSSADTEASEPSYVSETAHHAPTNEDTITRPESDRITPQPLDLKKEESSAKNINHTRPGSPTAEEGERKTSHETNTQVMTETHARTALGRAPPELNQEDKSQAEDGEEDEEDERGYSSEVKGYSSASSGGYEMQRYTTSSNGYGYSSLVGTSVHQPPEGARDTPEDLSVTKDDDDDDDGDDDSDKLNETTPGVDPERLKAFNMFVRLFIDENLDRMVPISKQPKEKIQAIIEACYRQFPEFHERARKRIRTYLKSCRRMKRHRDQNGLDSVRTQNSMRPTPPHLTSARAEQILAAACESESENAKRLRMELMQAGHTNEVRMETSPHQSQPTPPSRVTYEESPKHASPRPVDYRFANGVSSHDPYYGSIAPHQPQHMIQPSQHAQMSNGPTDLSVKKLPSKPQLSPTEIANIRQLITSYRESAAFLYRSAEELEQMLLQLN</sequence>
<dbReference type="PANTHER" id="PTHR12449:SF22">
    <property type="entry name" value="NUCLEOLAR PROTEIN 4"/>
    <property type="match status" value="1"/>
</dbReference>
<dbReference type="Pfam" id="PF23079">
    <property type="entry name" value="HTH_NOL4_2nd"/>
    <property type="match status" value="1"/>
</dbReference>
<feature type="compositionally biased region" description="Basic and acidic residues" evidence="1">
    <location>
        <begin position="394"/>
        <end position="406"/>
    </location>
</feature>
<feature type="region of interest" description="Disordered" evidence="1">
    <location>
        <begin position="553"/>
        <end position="584"/>
    </location>
</feature>
<feature type="compositionally biased region" description="Acidic residues" evidence="1">
    <location>
        <begin position="407"/>
        <end position="418"/>
    </location>
</feature>
<feature type="region of interest" description="Disordered" evidence="1">
    <location>
        <begin position="231"/>
        <end position="370"/>
    </location>
</feature>
<proteinExistence type="predicted"/>
<dbReference type="RefSeq" id="XP_022089365.1">
    <property type="nucleotide sequence ID" value="XM_022233673.1"/>
</dbReference>
<feature type="domain" description="Nucleolar protein 4 helical" evidence="2">
    <location>
        <begin position="431"/>
        <end position="535"/>
    </location>
</feature>
<reference evidence="4" key="1">
    <citation type="submission" date="2025-08" db="UniProtKB">
        <authorList>
            <consortium name="RefSeq"/>
        </authorList>
    </citation>
    <scope>IDENTIFICATION</scope>
</reference>
<evidence type="ECO:0000313" key="4">
    <source>
        <dbReference type="RefSeq" id="XP_022089365.1"/>
    </source>
</evidence>
<dbReference type="KEGG" id="aplc:110978566"/>
<gene>
    <name evidence="4" type="primary">LOC110978566</name>
</gene>
<evidence type="ECO:0000256" key="1">
    <source>
        <dbReference type="SAM" id="MobiDB-lite"/>
    </source>
</evidence>
<dbReference type="InterPro" id="IPR039788">
    <property type="entry name" value="NOL4/NOL4L"/>
</dbReference>
<dbReference type="AlphaFoldDB" id="A0A8B7YAG2"/>
<feature type="compositionally biased region" description="Polar residues" evidence="1">
    <location>
        <begin position="231"/>
        <end position="241"/>
    </location>
</feature>
<name>A0A8B7YAG2_ACAPL</name>
<accession>A0A8B7YAG2</accession>
<feature type="compositionally biased region" description="Polar residues" evidence="1">
    <location>
        <begin position="285"/>
        <end position="294"/>
    </location>
</feature>
<dbReference type="OrthoDB" id="10047222at2759"/>
<feature type="compositionally biased region" description="Acidic residues" evidence="1">
    <location>
        <begin position="339"/>
        <end position="348"/>
    </location>
</feature>
<organism evidence="3 4">
    <name type="scientific">Acanthaster planci</name>
    <name type="common">Crown-of-thorns starfish</name>
    <dbReference type="NCBI Taxonomy" id="133434"/>
    <lineage>
        <taxon>Eukaryota</taxon>
        <taxon>Metazoa</taxon>
        <taxon>Echinodermata</taxon>
        <taxon>Eleutherozoa</taxon>
        <taxon>Asterozoa</taxon>
        <taxon>Asteroidea</taxon>
        <taxon>Valvatacea</taxon>
        <taxon>Valvatida</taxon>
        <taxon>Acanthasteridae</taxon>
        <taxon>Acanthaster</taxon>
    </lineage>
</organism>
<dbReference type="Proteomes" id="UP000694845">
    <property type="component" value="Unplaced"/>
</dbReference>
<feature type="compositionally biased region" description="Basic and acidic residues" evidence="1">
    <location>
        <begin position="252"/>
        <end position="270"/>
    </location>
</feature>